<dbReference type="Proteomes" id="UP001062846">
    <property type="component" value="Chromosome 7"/>
</dbReference>
<proteinExistence type="predicted"/>
<accession>A0ACC0N2S7</accession>
<keyword evidence="2" id="KW-1185">Reference proteome</keyword>
<dbReference type="EMBL" id="CM046394">
    <property type="protein sequence ID" value="KAI8547465.1"/>
    <property type="molecule type" value="Genomic_DNA"/>
</dbReference>
<organism evidence="1 2">
    <name type="scientific">Rhododendron molle</name>
    <name type="common">Chinese azalea</name>
    <name type="synonym">Azalea mollis</name>
    <dbReference type="NCBI Taxonomy" id="49168"/>
    <lineage>
        <taxon>Eukaryota</taxon>
        <taxon>Viridiplantae</taxon>
        <taxon>Streptophyta</taxon>
        <taxon>Embryophyta</taxon>
        <taxon>Tracheophyta</taxon>
        <taxon>Spermatophyta</taxon>
        <taxon>Magnoliopsida</taxon>
        <taxon>eudicotyledons</taxon>
        <taxon>Gunneridae</taxon>
        <taxon>Pentapetalae</taxon>
        <taxon>asterids</taxon>
        <taxon>Ericales</taxon>
        <taxon>Ericaceae</taxon>
        <taxon>Ericoideae</taxon>
        <taxon>Rhodoreae</taxon>
        <taxon>Rhododendron</taxon>
    </lineage>
</organism>
<reference evidence="1" key="1">
    <citation type="submission" date="2022-02" db="EMBL/GenBank/DDBJ databases">
        <title>Plant Genome Project.</title>
        <authorList>
            <person name="Zhang R.-G."/>
        </authorList>
    </citation>
    <scope>NUCLEOTIDE SEQUENCE</scope>
    <source>
        <strain evidence="1">AT1</strain>
    </source>
</reference>
<comment type="caution">
    <text evidence="1">The sequence shown here is derived from an EMBL/GenBank/DDBJ whole genome shotgun (WGS) entry which is preliminary data.</text>
</comment>
<name>A0ACC0N2S7_RHOML</name>
<evidence type="ECO:0000313" key="2">
    <source>
        <dbReference type="Proteomes" id="UP001062846"/>
    </source>
</evidence>
<evidence type="ECO:0000313" key="1">
    <source>
        <dbReference type="EMBL" id="KAI8547465.1"/>
    </source>
</evidence>
<sequence>MSTIASKFAFSTRRHVLDPYGPYLSSLSPKTWKLLFVPNKGRGDHLKSVLENN</sequence>
<protein>
    <submittedName>
        <fullName evidence="1">Uncharacterized protein</fullName>
    </submittedName>
</protein>
<gene>
    <name evidence="1" type="ORF">RHMOL_Rhmol07G0197900</name>
</gene>